<dbReference type="InterPro" id="IPR013229">
    <property type="entry name" value="PEGA"/>
</dbReference>
<feature type="domain" description="PEGA" evidence="1">
    <location>
        <begin position="18"/>
        <end position="69"/>
    </location>
</feature>
<feature type="non-terminal residue" evidence="2">
    <location>
        <position position="1"/>
    </location>
</feature>
<sequence length="128" mass="14639">AILVLLALWLGGCVERRLTITSEPAGALVIISDREVGRTPVTIPFLWYGDYDIILRLDGYGTLTTHASLVPPWYEVPPADLFSAMAPWTYHDRRYLHYKMPPLVLPSGEELIRRAEQMGKRNLEYVRK</sequence>
<organism evidence="2">
    <name type="scientific">marine sediment metagenome</name>
    <dbReference type="NCBI Taxonomy" id="412755"/>
    <lineage>
        <taxon>unclassified sequences</taxon>
        <taxon>metagenomes</taxon>
        <taxon>ecological metagenomes</taxon>
    </lineage>
</organism>
<dbReference type="Pfam" id="PF08308">
    <property type="entry name" value="PEGA"/>
    <property type="match status" value="1"/>
</dbReference>
<evidence type="ECO:0000259" key="1">
    <source>
        <dbReference type="Pfam" id="PF08308"/>
    </source>
</evidence>
<gene>
    <name evidence="2" type="ORF">S01H1_13531</name>
</gene>
<evidence type="ECO:0000313" key="2">
    <source>
        <dbReference type="EMBL" id="GAF76606.1"/>
    </source>
</evidence>
<protein>
    <recommendedName>
        <fullName evidence="1">PEGA domain-containing protein</fullName>
    </recommendedName>
</protein>
<dbReference type="AlphaFoldDB" id="X0SN95"/>
<dbReference type="EMBL" id="BARS01006986">
    <property type="protein sequence ID" value="GAF76606.1"/>
    <property type="molecule type" value="Genomic_DNA"/>
</dbReference>
<comment type="caution">
    <text evidence="2">The sequence shown here is derived from an EMBL/GenBank/DDBJ whole genome shotgun (WGS) entry which is preliminary data.</text>
</comment>
<name>X0SN95_9ZZZZ</name>
<accession>X0SN95</accession>
<reference evidence="2" key="1">
    <citation type="journal article" date="2014" name="Front. Microbiol.">
        <title>High frequency of phylogenetically diverse reductive dehalogenase-homologous genes in deep subseafloor sedimentary metagenomes.</title>
        <authorList>
            <person name="Kawai M."/>
            <person name="Futagami T."/>
            <person name="Toyoda A."/>
            <person name="Takaki Y."/>
            <person name="Nishi S."/>
            <person name="Hori S."/>
            <person name="Arai W."/>
            <person name="Tsubouchi T."/>
            <person name="Morono Y."/>
            <person name="Uchiyama I."/>
            <person name="Ito T."/>
            <person name="Fujiyama A."/>
            <person name="Inagaki F."/>
            <person name="Takami H."/>
        </authorList>
    </citation>
    <scope>NUCLEOTIDE SEQUENCE</scope>
    <source>
        <strain evidence="2">Expedition CK06-06</strain>
    </source>
</reference>
<proteinExistence type="predicted"/>